<protein>
    <submittedName>
        <fullName evidence="1">Helix-turn-helix domain-containing protein</fullName>
    </submittedName>
</protein>
<dbReference type="SUPFAM" id="SSF46689">
    <property type="entry name" value="Homeodomain-like"/>
    <property type="match status" value="1"/>
</dbReference>
<keyword evidence="2" id="KW-1185">Reference proteome</keyword>
<gene>
    <name evidence="1" type="ORF">NG900_11325</name>
</gene>
<sequence length="46" mass="5546">MRELNRFKVIQAIADQGLAIWRAAERLGLSRRQVERLVLRYRAEHR</sequence>
<dbReference type="Pfam" id="PF13384">
    <property type="entry name" value="HTH_23"/>
    <property type="match status" value="1"/>
</dbReference>
<dbReference type="Proteomes" id="UP001162811">
    <property type="component" value="Unassembled WGS sequence"/>
</dbReference>
<dbReference type="InterPro" id="IPR009057">
    <property type="entry name" value="Homeodomain-like_sf"/>
</dbReference>
<accession>A0ABT1AKF7</accession>
<reference evidence="1" key="1">
    <citation type="submission" date="2022-06" db="EMBL/GenBank/DDBJ databases">
        <authorList>
            <person name="Lu C.-H."/>
        </authorList>
    </citation>
    <scope>NUCLEOTIDE SEQUENCE</scope>
    <source>
        <strain evidence="1">21MJYT02-11</strain>
    </source>
</reference>
<evidence type="ECO:0000313" key="1">
    <source>
        <dbReference type="EMBL" id="MCO5398779.1"/>
    </source>
</evidence>
<name>A0ABT1AKF7_9RALS</name>
<organism evidence="1 2">
    <name type="scientific">Ralstonia soli</name>
    <dbReference type="NCBI Taxonomy" id="2953896"/>
    <lineage>
        <taxon>Bacteria</taxon>
        <taxon>Pseudomonadati</taxon>
        <taxon>Pseudomonadota</taxon>
        <taxon>Betaproteobacteria</taxon>
        <taxon>Burkholderiales</taxon>
        <taxon>Burkholderiaceae</taxon>
        <taxon>Ralstonia</taxon>
    </lineage>
</organism>
<dbReference type="EMBL" id="JAMXHT010000004">
    <property type="protein sequence ID" value="MCO5398779.1"/>
    <property type="molecule type" value="Genomic_DNA"/>
</dbReference>
<evidence type="ECO:0000313" key="2">
    <source>
        <dbReference type="Proteomes" id="UP001162811"/>
    </source>
</evidence>
<proteinExistence type="predicted"/>
<reference evidence="1" key="2">
    <citation type="journal article" date="2023" name="Front. Microbiol.">
        <title>Ralstonia chuxiongensis sp. nov., Ralstonia mojiangensis sp. nov., and Ralstonia soli sp. nov., isolated from tobacco fields, are three novel species in the family Burkholderiaceae.</title>
        <authorList>
            <person name="Lu C.H."/>
            <person name="Zhang Y.Y."/>
            <person name="Jiang N."/>
            <person name="Chen W."/>
            <person name="Shao X."/>
            <person name="Zhao Z.M."/>
            <person name="Lu W.L."/>
            <person name="Hu X."/>
            <person name="Xi Y.X."/>
            <person name="Zou S.Y."/>
            <person name="Wei Q.J."/>
            <person name="Lin Z.L."/>
            <person name="Gong L."/>
            <person name="Gai X.T."/>
            <person name="Zhang L.Q."/>
            <person name="Li J.Y."/>
            <person name="Jin Y."/>
            <person name="Xia Z.Y."/>
        </authorList>
    </citation>
    <scope>NUCLEOTIDE SEQUENCE</scope>
    <source>
        <strain evidence="1">21MJYT02-11</strain>
    </source>
</reference>
<comment type="caution">
    <text evidence="1">The sequence shown here is derived from an EMBL/GenBank/DDBJ whole genome shotgun (WGS) entry which is preliminary data.</text>
</comment>